<keyword evidence="4" id="KW-0804">Transcription</keyword>
<gene>
    <name evidence="5" type="ORF">BTJ39_09255</name>
</gene>
<dbReference type="InterPro" id="IPR010534">
    <property type="entry name" value="Phage_933W_GpQ"/>
</dbReference>
<dbReference type="GO" id="GO:0003677">
    <property type="term" value="F:DNA binding"/>
    <property type="evidence" value="ECO:0007669"/>
    <property type="project" value="UniProtKB-KW"/>
</dbReference>
<comment type="similarity">
    <text evidence="1">Belongs to the phage antitermination Q type 1 family.</text>
</comment>
<comment type="caution">
    <text evidence="5">The sequence shown here is derived from an EMBL/GenBank/DDBJ whole genome shotgun (WGS) entry which is preliminary data.</text>
</comment>
<dbReference type="GO" id="GO:0060567">
    <property type="term" value="P:negative regulation of termination of DNA-templated transcription"/>
    <property type="evidence" value="ECO:0007669"/>
    <property type="project" value="InterPro"/>
</dbReference>
<accession>A0A1S8YP33</accession>
<dbReference type="Pfam" id="PF06530">
    <property type="entry name" value="Phage_antitermQ"/>
    <property type="match status" value="1"/>
</dbReference>
<evidence type="ECO:0000256" key="4">
    <source>
        <dbReference type="ARBA" id="ARBA00023163"/>
    </source>
</evidence>
<reference evidence="5 6" key="1">
    <citation type="submission" date="2016-12" db="EMBL/GenBank/DDBJ databases">
        <title>Izhakiella australiana sp. nov. of genus Izhakiella isolated from Australian desert.</title>
        <authorList>
            <person name="Ji M."/>
        </authorList>
    </citation>
    <scope>NUCLEOTIDE SEQUENCE [LARGE SCALE GENOMIC DNA]</scope>
    <source>
        <strain evidence="5 6">D4N98</strain>
    </source>
</reference>
<dbReference type="Proteomes" id="UP000190667">
    <property type="component" value="Unassembled WGS sequence"/>
</dbReference>
<keyword evidence="3" id="KW-0238">DNA-binding</keyword>
<evidence type="ECO:0000256" key="2">
    <source>
        <dbReference type="ARBA" id="ARBA00023015"/>
    </source>
</evidence>
<proteinExistence type="inferred from homology"/>
<organism evidence="5 6">
    <name type="scientific">Izhakiella australiensis</name>
    <dbReference type="NCBI Taxonomy" id="1926881"/>
    <lineage>
        <taxon>Bacteria</taxon>
        <taxon>Pseudomonadati</taxon>
        <taxon>Pseudomonadota</taxon>
        <taxon>Gammaproteobacteria</taxon>
        <taxon>Enterobacterales</taxon>
        <taxon>Erwiniaceae</taxon>
        <taxon>Izhakiella</taxon>
    </lineage>
</organism>
<evidence type="ECO:0000313" key="5">
    <source>
        <dbReference type="EMBL" id="OON40577.1"/>
    </source>
</evidence>
<name>A0A1S8YP33_9GAMM</name>
<evidence type="ECO:0000256" key="1">
    <source>
        <dbReference type="ARBA" id="ARBA00010234"/>
    </source>
</evidence>
<evidence type="ECO:0000256" key="3">
    <source>
        <dbReference type="ARBA" id="ARBA00023125"/>
    </source>
</evidence>
<dbReference type="AlphaFoldDB" id="A0A1S8YP33"/>
<keyword evidence="2" id="KW-0805">Transcription regulation</keyword>
<sequence>MHDVSLLLQRWGGWAASENSGVNYSSVAAGFRGLLIHPLKRNLNCNDSDGLILDGCISRLKRFNPTYHQLIVTHYLYRVSIRAIARRRRLADGTVRKELQAAEGFIAGVLSGMDITLECESESMA</sequence>
<keyword evidence="6" id="KW-1185">Reference proteome</keyword>
<evidence type="ECO:0000313" key="6">
    <source>
        <dbReference type="Proteomes" id="UP000190667"/>
    </source>
</evidence>
<protein>
    <submittedName>
        <fullName evidence="5">Antitermination protein</fullName>
    </submittedName>
</protein>
<dbReference type="OrthoDB" id="6432617at2"/>
<dbReference type="STRING" id="1926881.BTJ39_09255"/>
<dbReference type="EMBL" id="MRUL01000004">
    <property type="protein sequence ID" value="OON40577.1"/>
    <property type="molecule type" value="Genomic_DNA"/>
</dbReference>
<dbReference type="RefSeq" id="WP_078002390.1">
    <property type="nucleotide sequence ID" value="NZ_MRUL01000004.1"/>
</dbReference>